<dbReference type="STRING" id="1304275.C41B8_08015"/>
<dbReference type="Proteomes" id="UP000028302">
    <property type="component" value="Unassembled WGS sequence"/>
</dbReference>
<evidence type="ECO:0000313" key="2">
    <source>
        <dbReference type="Proteomes" id="UP000028302"/>
    </source>
</evidence>
<dbReference type="GO" id="GO:0005737">
    <property type="term" value="C:cytoplasm"/>
    <property type="evidence" value="ECO:0007669"/>
    <property type="project" value="InterPro"/>
</dbReference>
<dbReference type="GO" id="GO:0009117">
    <property type="term" value="P:nucleotide metabolic process"/>
    <property type="evidence" value="ECO:0007669"/>
    <property type="project" value="InterPro"/>
</dbReference>
<dbReference type="AlphaFoldDB" id="A0A084IM13"/>
<dbReference type="eggNOG" id="ENOG502Z7TB">
    <property type="taxonomic scope" value="Bacteria"/>
</dbReference>
<dbReference type="GO" id="GO:0000166">
    <property type="term" value="F:nucleotide binding"/>
    <property type="evidence" value="ECO:0007669"/>
    <property type="project" value="InterPro"/>
</dbReference>
<dbReference type="Pfam" id="PF06189">
    <property type="entry name" value="5-nucleotidase"/>
    <property type="match status" value="1"/>
</dbReference>
<dbReference type="GO" id="GO:0000287">
    <property type="term" value="F:magnesium ion binding"/>
    <property type="evidence" value="ECO:0007669"/>
    <property type="project" value="InterPro"/>
</dbReference>
<dbReference type="PANTHER" id="PTHR31367:SF5">
    <property type="entry name" value="CYTOSOLIC 5'-NUCLEOTIDASE 1A"/>
    <property type="match status" value="1"/>
</dbReference>
<dbReference type="GO" id="GO:0008253">
    <property type="term" value="F:5'-nucleotidase activity"/>
    <property type="evidence" value="ECO:0007669"/>
    <property type="project" value="InterPro"/>
</dbReference>
<accession>A0A084IM13</accession>
<organism evidence="1 2">
    <name type="scientific">Salinisphaera hydrothermalis (strain C41B8)</name>
    <dbReference type="NCBI Taxonomy" id="1304275"/>
    <lineage>
        <taxon>Bacteria</taxon>
        <taxon>Pseudomonadati</taxon>
        <taxon>Pseudomonadota</taxon>
        <taxon>Gammaproteobacteria</taxon>
        <taxon>Salinisphaerales</taxon>
        <taxon>Salinisphaeraceae</taxon>
        <taxon>Salinisphaera</taxon>
    </lineage>
</organism>
<reference evidence="1 2" key="1">
    <citation type="submission" date="2013-03" db="EMBL/GenBank/DDBJ databases">
        <title>Salinisphaera hydrothermalis C41B8 Genome Sequencing.</title>
        <authorList>
            <person name="Li C."/>
            <person name="Lai Q."/>
            <person name="Shao Z."/>
        </authorList>
    </citation>
    <scope>NUCLEOTIDE SEQUENCE [LARGE SCALE GENOMIC DNA]</scope>
    <source>
        <strain evidence="1 2">C41B8</strain>
    </source>
</reference>
<dbReference type="OrthoDB" id="9778569at2"/>
<dbReference type="EMBL" id="APNK01000009">
    <property type="protein sequence ID" value="KEZ77747.1"/>
    <property type="molecule type" value="Genomic_DNA"/>
</dbReference>
<proteinExistence type="predicted"/>
<keyword evidence="2" id="KW-1185">Reference proteome</keyword>
<sequence>MNTHSGKLVIGISSRALFDLEASHAVFETEGREAYCNYQIEHEDDVLEPGVAFGLVRKLLALNDQARERVEVILLSRNSADTGLRVFNSIAHHDLPITRAAFTSGDSPWRYVAAFGADLFLSADPEDVRAALAAGCAAATIVPGYSRPAGQGVLKIAFDGDAVLFSDEAERIFKQHGLAAFTEAESAAAGEPLPGGPFKAFLEALTHIQSEFDPDNCPIRTALVTSRSAPAHERVIRTLRAWHIRIDEALFLGGMAKAQFLQAFGADIFFDDQATHIGPASSLMAAGHVPHGVANETPASS</sequence>
<evidence type="ECO:0000313" key="1">
    <source>
        <dbReference type="EMBL" id="KEZ77747.1"/>
    </source>
</evidence>
<comment type="caution">
    <text evidence="1">The sequence shown here is derived from an EMBL/GenBank/DDBJ whole genome shotgun (WGS) entry which is preliminary data.</text>
</comment>
<dbReference type="PATRIC" id="fig|1304275.5.peg.1634"/>
<name>A0A084IM13_SALHC</name>
<dbReference type="InterPro" id="IPR010394">
    <property type="entry name" value="5-nucleotidase"/>
</dbReference>
<dbReference type="PANTHER" id="PTHR31367">
    <property type="entry name" value="CYTOSOLIC 5'-NUCLEOTIDASE 1 FAMILY MEMBER"/>
    <property type="match status" value="1"/>
</dbReference>
<dbReference type="RefSeq" id="WP_037336447.1">
    <property type="nucleotide sequence ID" value="NZ_APNK01000009.1"/>
</dbReference>
<protein>
    <submittedName>
        <fullName evidence="1">5'-nucleotidase</fullName>
    </submittedName>
</protein>
<gene>
    <name evidence="1" type="ORF">C41B8_08015</name>
</gene>